<name>A0A3M7S084_BRAPC</name>
<accession>A0A3M7S084</accession>
<gene>
    <name evidence="2" type="ORF">BpHYR1_005637</name>
</gene>
<proteinExistence type="predicted"/>
<evidence type="ECO:0000313" key="3">
    <source>
        <dbReference type="Proteomes" id="UP000276133"/>
    </source>
</evidence>
<keyword evidence="3" id="KW-1185">Reference proteome</keyword>
<protein>
    <submittedName>
        <fullName evidence="2">Uncharacterized protein</fullName>
    </submittedName>
</protein>
<dbReference type="AlphaFoldDB" id="A0A3M7S084"/>
<dbReference type="EMBL" id="REGN01002297">
    <property type="protein sequence ID" value="RNA29025.1"/>
    <property type="molecule type" value="Genomic_DNA"/>
</dbReference>
<dbReference type="Proteomes" id="UP000276133">
    <property type="component" value="Unassembled WGS sequence"/>
</dbReference>
<evidence type="ECO:0000256" key="1">
    <source>
        <dbReference type="SAM" id="MobiDB-lite"/>
    </source>
</evidence>
<evidence type="ECO:0000313" key="2">
    <source>
        <dbReference type="EMBL" id="RNA29025.1"/>
    </source>
</evidence>
<comment type="caution">
    <text evidence="2">The sequence shown here is derived from an EMBL/GenBank/DDBJ whole genome shotgun (WGS) entry which is preliminary data.</text>
</comment>
<sequence>MTDQKGAPTSCVTAKGKTMNERPEPDDTTSLTSSNIAVKALLISMLIKFVVTCQGYQATIRSAHSKKYLDSCVKPNAYFQKLIEIWFKRKSSIDDHSFSTSKIFFRIFAAGQKICQNFKLRVEFTYDGHSSQNKSPFRAIQKTDKSAIHHHISILQLFKIKWTNRKCENI</sequence>
<reference evidence="2 3" key="1">
    <citation type="journal article" date="2018" name="Sci. Rep.">
        <title>Genomic signatures of local adaptation to the degree of environmental predictability in rotifers.</title>
        <authorList>
            <person name="Franch-Gras L."/>
            <person name="Hahn C."/>
            <person name="Garcia-Roger E.M."/>
            <person name="Carmona M.J."/>
            <person name="Serra M."/>
            <person name="Gomez A."/>
        </authorList>
    </citation>
    <scope>NUCLEOTIDE SEQUENCE [LARGE SCALE GENOMIC DNA]</scope>
    <source>
        <strain evidence="2">HYR1</strain>
    </source>
</reference>
<organism evidence="2 3">
    <name type="scientific">Brachionus plicatilis</name>
    <name type="common">Marine rotifer</name>
    <name type="synonym">Brachionus muelleri</name>
    <dbReference type="NCBI Taxonomy" id="10195"/>
    <lineage>
        <taxon>Eukaryota</taxon>
        <taxon>Metazoa</taxon>
        <taxon>Spiralia</taxon>
        <taxon>Gnathifera</taxon>
        <taxon>Rotifera</taxon>
        <taxon>Eurotatoria</taxon>
        <taxon>Monogononta</taxon>
        <taxon>Pseudotrocha</taxon>
        <taxon>Ploima</taxon>
        <taxon>Brachionidae</taxon>
        <taxon>Brachionus</taxon>
    </lineage>
</organism>
<feature type="region of interest" description="Disordered" evidence="1">
    <location>
        <begin position="1"/>
        <end position="31"/>
    </location>
</feature>